<comment type="pathway">
    <text evidence="2 9">Metabolic intermediate biosynthesis; chorismate biosynthesis; chorismate from D-erythrose 4-phosphate and phosphoenolpyruvate: step 6/7.</text>
</comment>
<dbReference type="PANTHER" id="PTHR21090:SF5">
    <property type="entry name" value="PENTAFUNCTIONAL AROM POLYPEPTIDE"/>
    <property type="match status" value="1"/>
</dbReference>
<evidence type="ECO:0000256" key="5">
    <source>
        <dbReference type="ARBA" id="ARBA00022605"/>
    </source>
</evidence>
<dbReference type="GO" id="GO:0008652">
    <property type="term" value="P:amino acid biosynthetic process"/>
    <property type="evidence" value="ECO:0007669"/>
    <property type="project" value="UniProtKB-KW"/>
</dbReference>
<dbReference type="InterPro" id="IPR013792">
    <property type="entry name" value="RNA3'P_cycl/enolpyr_Trfase_a/b"/>
</dbReference>
<dbReference type="InterPro" id="IPR036968">
    <property type="entry name" value="Enolpyruvate_Tfrase_sf"/>
</dbReference>
<evidence type="ECO:0000256" key="6">
    <source>
        <dbReference type="ARBA" id="ARBA00022679"/>
    </source>
</evidence>
<gene>
    <name evidence="9" type="primary">aroA</name>
    <name evidence="11" type="ORF">SAMN04488053_101622</name>
</gene>
<dbReference type="Pfam" id="PF00275">
    <property type="entry name" value="EPSP_synthase"/>
    <property type="match status" value="1"/>
</dbReference>
<dbReference type="PROSITE" id="PS00885">
    <property type="entry name" value="EPSP_SYNTHASE_2"/>
    <property type="match status" value="1"/>
</dbReference>
<evidence type="ECO:0000256" key="8">
    <source>
        <dbReference type="ARBA" id="ARBA00044633"/>
    </source>
</evidence>
<feature type="binding site" evidence="9">
    <location>
        <position position="183"/>
    </location>
    <ligand>
        <name>3-phosphoshikimate</name>
        <dbReference type="ChEBI" id="CHEBI:145989"/>
    </ligand>
</feature>
<feature type="binding site" evidence="9">
    <location>
        <position position="36"/>
    </location>
    <ligand>
        <name>phosphoenolpyruvate</name>
        <dbReference type="ChEBI" id="CHEBI:58702"/>
    </ligand>
</feature>
<organism evidence="11 12">
    <name type="scientific">Alkalicoccus daliensis</name>
    <dbReference type="NCBI Taxonomy" id="745820"/>
    <lineage>
        <taxon>Bacteria</taxon>
        <taxon>Bacillati</taxon>
        <taxon>Bacillota</taxon>
        <taxon>Bacilli</taxon>
        <taxon>Bacillales</taxon>
        <taxon>Bacillaceae</taxon>
        <taxon>Alkalicoccus</taxon>
    </lineage>
</organism>
<evidence type="ECO:0000256" key="2">
    <source>
        <dbReference type="ARBA" id="ARBA00004811"/>
    </source>
</evidence>
<dbReference type="InterPro" id="IPR023193">
    <property type="entry name" value="EPSP_synthase_CS"/>
</dbReference>
<evidence type="ECO:0000256" key="3">
    <source>
        <dbReference type="ARBA" id="ARBA00009948"/>
    </source>
</evidence>
<feature type="binding site" evidence="9">
    <location>
        <position position="36"/>
    </location>
    <ligand>
        <name>3-phosphoshikimate</name>
        <dbReference type="ChEBI" id="CHEBI:145989"/>
    </ligand>
</feature>
<comment type="function">
    <text evidence="1 9">Catalyzes the transfer of the enolpyruvyl moiety of phosphoenolpyruvate (PEP) to the 5-hydroxyl of shikimate-3-phosphate (S3P) to produce enolpyruvyl shikimate-3-phosphate and inorganic phosphate.</text>
</comment>
<feature type="binding site" evidence="9">
    <location>
        <position position="356"/>
    </location>
    <ligand>
        <name>3-phosphoshikimate</name>
        <dbReference type="ChEBI" id="CHEBI:145989"/>
    </ligand>
</feature>
<dbReference type="EC" id="2.5.1.19" evidence="9"/>
<sequence length="442" mass="46995">MKPTTLHNIQGGNEMIKVIQKAKGPLKGTVKIPGDKSISHRAVLFASIAEGTSTIHGFLRGQDCLSTISCMRELGVEITETDDVITVEGKGSSGLAEPDKLLDVGNSGTTIRLLSGILAGQEFYNVLAGDDSIAKRPMRRVTGPLKMMNASIDGRDFGNYTPLTIRGGNLQGIHYFSPVASAQVKSAVLLAGLYANGQTTVTEPFLSRDHTERMLRTFGVEVETEDLSATIRGGQKLQATKVEVPGDISSAAFMLVAGAIVPESEIKLDVVGINPTRAGIIDVMKRAGADVTLENERMLGGEPVADIRIKASSLKAVEIAGADIPRLIDEIPVLALLATQAEGTTVIKDAAELKVKETNRIDTVVNQLNKLGASCEATEDGMIIHGPTPLKGAEVESFHDHRIGMTMALAGLISEGEVKVKDTEAIAVSYPDFFEDLKGLLN</sequence>
<dbReference type="PIRSF" id="PIRSF000505">
    <property type="entry name" value="EPSPS"/>
    <property type="match status" value="1"/>
</dbReference>
<feature type="binding site" evidence="9">
    <location>
        <position position="402"/>
    </location>
    <ligand>
        <name>phosphoenolpyruvate</name>
        <dbReference type="ChEBI" id="CHEBI:58702"/>
    </ligand>
</feature>
<accession>A0A1H0AUF7</accession>
<evidence type="ECO:0000256" key="9">
    <source>
        <dbReference type="HAMAP-Rule" id="MF_00210"/>
    </source>
</evidence>
<dbReference type="NCBIfam" id="TIGR01356">
    <property type="entry name" value="aroA"/>
    <property type="match status" value="1"/>
</dbReference>
<evidence type="ECO:0000259" key="10">
    <source>
        <dbReference type="Pfam" id="PF00275"/>
    </source>
</evidence>
<dbReference type="InterPro" id="IPR006264">
    <property type="entry name" value="EPSP_synthase"/>
</dbReference>
<keyword evidence="7 9" id="KW-0057">Aromatic amino acid biosynthesis</keyword>
<evidence type="ECO:0000256" key="1">
    <source>
        <dbReference type="ARBA" id="ARBA00002174"/>
    </source>
</evidence>
<dbReference type="FunFam" id="3.65.10.10:FF:000005">
    <property type="entry name" value="3-phosphoshikimate 1-carboxyvinyltransferase"/>
    <property type="match status" value="1"/>
</dbReference>
<dbReference type="Gene3D" id="3.65.10.10">
    <property type="entry name" value="Enolpyruvate transferase domain"/>
    <property type="match status" value="2"/>
</dbReference>
<dbReference type="AlphaFoldDB" id="A0A1H0AUF7"/>
<keyword evidence="6 9" id="KW-0808">Transferase</keyword>
<evidence type="ECO:0000313" key="12">
    <source>
        <dbReference type="Proteomes" id="UP000198778"/>
    </source>
</evidence>
<dbReference type="SUPFAM" id="SSF55205">
    <property type="entry name" value="EPT/RTPC-like"/>
    <property type="match status" value="1"/>
</dbReference>
<dbReference type="PANTHER" id="PTHR21090">
    <property type="entry name" value="AROM/DEHYDROQUINATE SYNTHASE"/>
    <property type="match status" value="1"/>
</dbReference>
<feature type="binding site" evidence="9">
    <location>
        <position position="329"/>
    </location>
    <ligand>
        <name>3-phosphoshikimate</name>
        <dbReference type="ChEBI" id="CHEBI:145989"/>
    </ligand>
</feature>
<protein>
    <recommendedName>
        <fullName evidence="9">3-phosphoshikimate 1-carboxyvinyltransferase</fullName>
        <ecNumber evidence="9">2.5.1.19</ecNumber>
    </recommendedName>
    <alternativeName>
        <fullName evidence="9">5-enolpyruvylshikimate-3-phosphate synthase</fullName>
        <shortName evidence="9">EPSP synthase</shortName>
        <shortName evidence="9">EPSPS</shortName>
    </alternativeName>
</protein>
<dbReference type="HAMAP" id="MF_00210">
    <property type="entry name" value="EPSP_synth"/>
    <property type="match status" value="1"/>
</dbReference>
<dbReference type="GO" id="GO:0005737">
    <property type="term" value="C:cytoplasm"/>
    <property type="evidence" value="ECO:0007669"/>
    <property type="project" value="UniProtKB-SubCell"/>
</dbReference>
<comment type="similarity">
    <text evidence="3 9">Belongs to the EPSP synthase family.</text>
</comment>
<evidence type="ECO:0000256" key="7">
    <source>
        <dbReference type="ARBA" id="ARBA00023141"/>
    </source>
</evidence>
<feature type="binding site" evidence="9">
    <location>
        <position position="37"/>
    </location>
    <ligand>
        <name>3-phosphoshikimate</name>
        <dbReference type="ChEBI" id="CHEBI:145989"/>
    </ligand>
</feature>
<dbReference type="Proteomes" id="UP000198778">
    <property type="component" value="Unassembled WGS sequence"/>
</dbReference>
<name>A0A1H0AUF7_9BACI</name>
<dbReference type="InterPro" id="IPR001986">
    <property type="entry name" value="Enolpyruvate_Tfrase_dom"/>
</dbReference>
<comment type="catalytic activity">
    <reaction evidence="8">
        <text>3-phosphoshikimate + phosphoenolpyruvate = 5-O-(1-carboxyvinyl)-3-phosphoshikimate + phosphate</text>
        <dbReference type="Rhea" id="RHEA:21256"/>
        <dbReference type="ChEBI" id="CHEBI:43474"/>
        <dbReference type="ChEBI" id="CHEBI:57701"/>
        <dbReference type="ChEBI" id="CHEBI:58702"/>
        <dbReference type="ChEBI" id="CHEBI:145989"/>
        <dbReference type="EC" id="2.5.1.19"/>
    </reaction>
    <physiologicalReaction direction="left-to-right" evidence="8">
        <dbReference type="Rhea" id="RHEA:21257"/>
    </physiologicalReaction>
</comment>
<dbReference type="FunFam" id="3.65.10.10:FF:000006">
    <property type="entry name" value="3-phosphoshikimate 1-carboxyvinyltransferase"/>
    <property type="match status" value="1"/>
</dbReference>
<feature type="binding site" evidence="9">
    <location>
        <position position="108"/>
    </location>
    <ligand>
        <name>phosphoenolpyruvate</name>
        <dbReference type="ChEBI" id="CHEBI:58702"/>
    </ligand>
</feature>
<dbReference type="EMBL" id="FNIL01000001">
    <property type="protein sequence ID" value="SDN37019.1"/>
    <property type="molecule type" value="Genomic_DNA"/>
</dbReference>
<evidence type="ECO:0000256" key="4">
    <source>
        <dbReference type="ARBA" id="ARBA00022490"/>
    </source>
</evidence>
<keyword evidence="12" id="KW-1185">Reference proteome</keyword>
<dbReference type="GO" id="GO:0009423">
    <property type="term" value="P:chorismate biosynthetic process"/>
    <property type="evidence" value="ECO:0007669"/>
    <property type="project" value="UniProtKB-UniRule"/>
</dbReference>
<dbReference type="STRING" id="745820.SAMN04488053_101622"/>
<feature type="domain" description="Enolpyruvate transferase" evidence="10">
    <location>
        <begin position="23"/>
        <end position="437"/>
    </location>
</feature>
<comment type="subunit">
    <text evidence="9">Monomer.</text>
</comment>
<dbReference type="GO" id="GO:0009073">
    <property type="term" value="P:aromatic amino acid family biosynthetic process"/>
    <property type="evidence" value="ECO:0007669"/>
    <property type="project" value="UniProtKB-KW"/>
</dbReference>
<feature type="binding site" evidence="9">
    <location>
        <position position="136"/>
    </location>
    <ligand>
        <name>phosphoenolpyruvate</name>
        <dbReference type="ChEBI" id="CHEBI:58702"/>
    </ligand>
</feature>
<feature type="binding site" evidence="9">
    <location>
        <position position="360"/>
    </location>
    <ligand>
        <name>phosphoenolpyruvate</name>
        <dbReference type="ChEBI" id="CHEBI:58702"/>
    </ligand>
</feature>
<comment type="subcellular location">
    <subcellularLocation>
        <location evidence="9">Cytoplasm</location>
    </subcellularLocation>
</comment>
<evidence type="ECO:0000313" key="11">
    <source>
        <dbReference type="EMBL" id="SDN37019.1"/>
    </source>
</evidence>
<comment type="caution">
    <text evidence="9">Lacks conserved residue(s) required for the propagation of feature annotation.</text>
</comment>
<keyword evidence="4 9" id="KW-0963">Cytoplasm</keyword>
<feature type="binding site" evidence="9">
    <location>
        <position position="183"/>
    </location>
    <ligand>
        <name>phosphoenolpyruvate</name>
        <dbReference type="ChEBI" id="CHEBI:58702"/>
    </ligand>
</feature>
<dbReference type="CDD" id="cd01556">
    <property type="entry name" value="EPSP_synthase"/>
    <property type="match status" value="1"/>
</dbReference>
<keyword evidence="5 9" id="KW-0028">Amino-acid biosynthesis</keyword>
<feature type="binding site" evidence="9">
    <location>
        <position position="41"/>
    </location>
    <ligand>
        <name>3-phosphoshikimate</name>
        <dbReference type="ChEBI" id="CHEBI:145989"/>
    </ligand>
</feature>
<dbReference type="UniPathway" id="UPA00053">
    <property type="reaction ID" value="UER00089"/>
</dbReference>
<feature type="binding site" evidence="9">
    <location>
        <position position="181"/>
    </location>
    <ligand>
        <name>3-phosphoshikimate</name>
        <dbReference type="ChEBI" id="CHEBI:145989"/>
    </ligand>
</feature>
<reference evidence="12" key="1">
    <citation type="submission" date="2016-10" db="EMBL/GenBank/DDBJ databases">
        <authorList>
            <person name="Varghese N."/>
            <person name="Submissions S."/>
        </authorList>
    </citation>
    <scope>NUCLEOTIDE SEQUENCE [LARGE SCALE GENOMIC DNA]</scope>
    <source>
        <strain evidence="12">CGMCC 1.10369</strain>
    </source>
</reference>
<proteinExistence type="inferred from homology"/>
<feature type="active site" description="Proton acceptor" evidence="9">
    <location>
        <position position="329"/>
    </location>
</feature>
<dbReference type="GO" id="GO:0003866">
    <property type="term" value="F:3-phosphoshikimate 1-carboxyvinyltransferase activity"/>
    <property type="evidence" value="ECO:0007669"/>
    <property type="project" value="UniProtKB-UniRule"/>
</dbReference>
<dbReference type="PROSITE" id="PS00104">
    <property type="entry name" value="EPSP_SYNTHASE_1"/>
    <property type="match status" value="1"/>
</dbReference>